<dbReference type="GO" id="GO:0016491">
    <property type="term" value="F:oxidoreductase activity"/>
    <property type="evidence" value="ECO:0007669"/>
    <property type="project" value="UniProtKB-KW"/>
</dbReference>
<sequence>MSQKQASNSADIKDQLRDTVKVTLTLNGSTTHILWNRQIPLLDALLNAGIHVPNSCCRGTCGTCICKLEEGEIRLKRNFVLSETHLQQGLILACVAAPVSQSITINYDEF</sequence>
<dbReference type="EC" id="1.17.1.-" evidence="10"/>
<keyword evidence="10" id="KW-0560">Oxidoreductase</keyword>
<evidence type="ECO:0000256" key="2">
    <source>
        <dbReference type="ARBA" id="ARBA00022448"/>
    </source>
</evidence>
<dbReference type="InterPro" id="IPR012675">
    <property type="entry name" value="Beta-grasp_dom_sf"/>
</dbReference>
<evidence type="ECO:0000256" key="3">
    <source>
        <dbReference type="ARBA" id="ARBA00022714"/>
    </source>
</evidence>
<keyword evidence="2" id="KW-0813">Transport</keyword>
<dbReference type="GeneID" id="78463508"/>
<evidence type="ECO:0000256" key="5">
    <source>
        <dbReference type="ARBA" id="ARBA00022982"/>
    </source>
</evidence>
<dbReference type="InterPro" id="IPR036010">
    <property type="entry name" value="2Fe-2S_ferredoxin-like_sf"/>
</dbReference>
<dbReference type="SUPFAM" id="SSF54292">
    <property type="entry name" value="2Fe-2S ferredoxin-like"/>
    <property type="match status" value="1"/>
</dbReference>
<dbReference type="KEGG" id="stha:NCTC11429_02807"/>
<evidence type="ECO:0000256" key="7">
    <source>
        <dbReference type="ARBA" id="ARBA00023014"/>
    </source>
</evidence>
<dbReference type="PANTHER" id="PTHR43112:SF3">
    <property type="entry name" value="FERREDOXIN-2, CHLOROPLASTIC"/>
    <property type="match status" value="1"/>
</dbReference>
<evidence type="ECO:0000313" key="11">
    <source>
        <dbReference type="Proteomes" id="UP000308196"/>
    </source>
</evidence>
<dbReference type="RefSeq" id="WP_028072211.1">
    <property type="nucleotide sequence ID" value="NZ_LR590484.1"/>
</dbReference>
<evidence type="ECO:0000256" key="1">
    <source>
        <dbReference type="ARBA" id="ARBA00007874"/>
    </source>
</evidence>
<dbReference type="Pfam" id="PF00111">
    <property type="entry name" value="Fer2"/>
    <property type="match status" value="1"/>
</dbReference>
<reference evidence="10 11" key="1">
    <citation type="submission" date="2019-05" db="EMBL/GenBank/DDBJ databases">
        <authorList>
            <consortium name="Pathogen Informatics"/>
        </authorList>
    </citation>
    <scope>NUCLEOTIDE SEQUENCE [LARGE SCALE GENOMIC DNA]</scope>
    <source>
        <strain evidence="10 11">NCTC11429</strain>
    </source>
</reference>
<dbReference type="Proteomes" id="UP000308196">
    <property type="component" value="Chromosome"/>
</dbReference>
<dbReference type="InterPro" id="IPR001041">
    <property type="entry name" value="2Fe-2S_ferredoxin-type"/>
</dbReference>
<dbReference type="GO" id="GO:0046872">
    <property type="term" value="F:metal ion binding"/>
    <property type="evidence" value="ECO:0007669"/>
    <property type="project" value="UniProtKB-KW"/>
</dbReference>
<dbReference type="EMBL" id="LR590484">
    <property type="protein sequence ID" value="VTR43135.1"/>
    <property type="molecule type" value="Genomic_DNA"/>
</dbReference>
<accession>A0A4U9V8T8</accession>
<dbReference type="CDD" id="cd00207">
    <property type="entry name" value="fer2"/>
    <property type="match status" value="1"/>
</dbReference>
<keyword evidence="7" id="KW-0411">Iron-sulfur</keyword>
<comment type="cofactor">
    <cofactor evidence="8">
        <name>[2Fe-2S] cluster</name>
        <dbReference type="ChEBI" id="CHEBI:190135"/>
    </cofactor>
</comment>
<evidence type="ECO:0000259" key="9">
    <source>
        <dbReference type="PROSITE" id="PS51085"/>
    </source>
</evidence>
<dbReference type="PROSITE" id="PS51085">
    <property type="entry name" value="2FE2S_FER_2"/>
    <property type="match status" value="1"/>
</dbReference>
<evidence type="ECO:0000256" key="6">
    <source>
        <dbReference type="ARBA" id="ARBA00023004"/>
    </source>
</evidence>
<dbReference type="GO" id="GO:0051537">
    <property type="term" value="F:2 iron, 2 sulfur cluster binding"/>
    <property type="evidence" value="ECO:0007669"/>
    <property type="project" value="UniProtKB-KW"/>
</dbReference>
<dbReference type="AlphaFoldDB" id="A0A4U9V8T8"/>
<organism evidence="10 11">
    <name type="scientific">Sphingobacterium thalpophilum</name>
    <dbReference type="NCBI Taxonomy" id="259"/>
    <lineage>
        <taxon>Bacteria</taxon>
        <taxon>Pseudomonadati</taxon>
        <taxon>Bacteroidota</taxon>
        <taxon>Sphingobacteriia</taxon>
        <taxon>Sphingobacteriales</taxon>
        <taxon>Sphingobacteriaceae</taxon>
        <taxon>Sphingobacterium</taxon>
    </lineage>
</organism>
<protein>
    <submittedName>
        <fullName evidence="10">3-ketosteroid-9-alpha-hydroxylase reductase subunit</fullName>
        <ecNumber evidence="10">1.17.1.-</ecNumber>
    </submittedName>
</protein>
<keyword evidence="5" id="KW-0249">Electron transport</keyword>
<proteinExistence type="inferred from homology"/>
<gene>
    <name evidence="10" type="primary">hmp_1</name>
    <name evidence="10" type="ORF">NCTC11429_02807</name>
</gene>
<dbReference type="PANTHER" id="PTHR43112">
    <property type="entry name" value="FERREDOXIN"/>
    <property type="match status" value="1"/>
</dbReference>
<dbReference type="Gene3D" id="3.10.20.30">
    <property type="match status" value="1"/>
</dbReference>
<evidence type="ECO:0000256" key="4">
    <source>
        <dbReference type="ARBA" id="ARBA00022723"/>
    </source>
</evidence>
<name>A0A4U9V8T8_9SPHI</name>
<dbReference type="STRING" id="1123265.GCA_000686625_02021"/>
<feature type="domain" description="2Fe-2S ferredoxin-type" evidence="9">
    <location>
        <begin position="20"/>
        <end position="110"/>
    </location>
</feature>
<evidence type="ECO:0000256" key="8">
    <source>
        <dbReference type="ARBA" id="ARBA00034078"/>
    </source>
</evidence>
<keyword evidence="4" id="KW-0479">Metal-binding</keyword>
<keyword evidence="6" id="KW-0408">Iron</keyword>
<keyword evidence="3" id="KW-0001">2Fe-2S</keyword>
<comment type="similarity">
    <text evidence="1">Belongs to the 2Fe2S plant-type ferredoxin family.</text>
</comment>
<evidence type="ECO:0000313" key="10">
    <source>
        <dbReference type="EMBL" id="VTR43135.1"/>
    </source>
</evidence>